<sequence>DGGFNKQFLQPSDNLHVFIPYLERSFVMTFHDATTHDSVPTYIYRIDRDQYNTNNAKIMGIEYENEGGIDYFPSWPSCPLDHVYSPSRTKCAIVDCSTEENLCDECCNGSTYGQKILTPPGFFPEKIIPGQLIKNPVPVFLSPPHMLWAPMEVSSIYKGQYPNEEEHQPIEWGVNPTMGSVIRVHFRIQ</sequence>
<reference evidence="8" key="1">
    <citation type="submission" date="2022-10" db="EMBL/GenBank/DDBJ databases">
        <title>Genome assembly of Pristionchus species.</title>
        <authorList>
            <person name="Yoshida K."/>
            <person name="Sommer R.J."/>
        </authorList>
    </citation>
    <scope>NUCLEOTIDE SEQUENCE [LARGE SCALE GENOMIC DNA]</scope>
    <source>
        <strain evidence="8">RS5460</strain>
    </source>
</reference>
<dbReference type="EMBL" id="BTRK01000006">
    <property type="protein sequence ID" value="GMR59986.1"/>
    <property type="molecule type" value="Genomic_DNA"/>
</dbReference>
<accession>A0AAN5IET5</accession>
<dbReference type="PANTHER" id="PTHR11923:SF55">
    <property type="entry name" value="SCAVENGER RECEPTOR (CD36 FAMILY) RELATED"/>
    <property type="match status" value="1"/>
</dbReference>
<keyword evidence="3" id="KW-0812">Transmembrane</keyword>
<comment type="similarity">
    <text evidence="2">Belongs to the CD36 family.</text>
</comment>
<dbReference type="PANTHER" id="PTHR11923">
    <property type="entry name" value="SCAVENGER RECEPTOR CLASS B TYPE-1 SR-B1"/>
    <property type="match status" value="1"/>
</dbReference>
<evidence type="ECO:0000256" key="6">
    <source>
        <dbReference type="ARBA" id="ARBA00023180"/>
    </source>
</evidence>
<feature type="non-terminal residue" evidence="7">
    <location>
        <position position="189"/>
    </location>
</feature>
<evidence type="ECO:0000313" key="8">
    <source>
        <dbReference type="Proteomes" id="UP001328107"/>
    </source>
</evidence>
<keyword evidence="4" id="KW-1133">Transmembrane helix</keyword>
<comment type="subcellular location">
    <subcellularLocation>
        <location evidence="1">Membrane</location>
    </subcellularLocation>
</comment>
<proteinExistence type="inferred from homology"/>
<evidence type="ECO:0000256" key="4">
    <source>
        <dbReference type="ARBA" id="ARBA00022989"/>
    </source>
</evidence>
<evidence type="ECO:0000256" key="2">
    <source>
        <dbReference type="ARBA" id="ARBA00010532"/>
    </source>
</evidence>
<dbReference type="Proteomes" id="UP001328107">
    <property type="component" value="Unassembled WGS sequence"/>
</dbReference>
<evidence type="ECO:0000256" key="3">
    <source>
        <dbReference type="ARBA" id="ARBA00022692"/>
    </source>
</evidence>
<dbReference type="AlphaFoldDB" id="A0AAN5IET5"/>
<dbReference type="InterPro" id="IPR002159">
    <property type="entry name" value="CD36_fam"/>
</dbReference>
<evidence type="ECO:0000256" key="5">
    <source>
        <dbReference type="ARBA" id="ARBA00023136"/>
    </source>
</evidence>
<name>A0AAN5IET5_9BILA</name>
<keyword evidence="6" id="KW-0325">Glycoprotein</keyword>
<dbReference type="GO" id="GO:0005044">
    <property type="term" value="F:scavenger receptor activity"/>
    <property type="evidence" value="ECO:0007669"/>
    <property type="project" value="TreeGrafter"/>
</dbReference>
<evidence type="ECO:0000313" key="7">
    <source>
        <dbReference type="EMBL" id="GMR59986.1"/>
    </source>
</evidence>
<dbReference type="GO" id="GO:0016020">
    <property type="term" value="C:membrane"/>
    <property type="evidence" value="ECO:0007669"/>
    <property type="project" value="UniProtKB-SubCell"/>
</dbReference>
<feature type="non-terminal residue" evidence="7">
    <location>
        <position position="1"/>
    </location>
</feature>
<gene>
    <name evidence="7" type="ORF">PMAYCL1PPCAC_30181</name>
</gene>
<dbReference type="Pfam" id="PF01130">
    <property type="entry name" value="CD36"/>
    <property type="match status" value="1"/>
</dbReference>
<protein>
    <submittedName>
        <fullName evidence="7">Uncharacterized protein</fullName>
    </submittedName>
</protein>
<keyword evidence="8" id="KW-1185">Reference proteome</keyword>
<evidence type="ECO:0000256" key="1">
    <source>
        <dbReference type="ARBA" id="ARBA00004370"/>
    </source>
</evidence>
<dbReference type="GO" id="GO:0005737">
    <property type="term" value="C:cytoplasm"/>
    <property type="evidence" value="ECO:0007669"/>
    <property type="project" value="TreeGrafter"/>
</dbReference>
<organism evidence="7 8">
    <name type="scientific">Pristionchus mayeri</name>
    <dbReference type="NCBI Taxonomy" id="1317129"/>
    <lineage>
        <taxon>Eukaryota</taxon>
        <taxon>Metazoa</taxon>
        <taxon>Ecdysozoa</taxon>
        <taxon>Nematoda</taxon>
        <taxon>Chromadorea</taxon>
        <taxon>Rhabditida</taxon>
        <taxon>Rhabditina</taxon>
        <taxon>Diplogasteromorpha</taxon>
        <taxon>Diplogasteroidea</taxon>
        <taxon>Neodiplogasteridae</taxon>
        <taxon>Pristionchus</taxon>
    </lineage>
</organism>
<comment type="caution">
    <text evidence="7">The sequence shown here is derived from an EMBL/GenBank/DDBJ whole genome shotgun (WGS) entry which is preliminary data.</text>
</comment>
<keyword evidence="5" id="KW-0472">Membrane</keyword>